<dbReference type="AlphaFoldDB" id="A0AAW1J6F2"/>
<dbReference type="EMBL" id="JBDFQZ010000008">
    <property type="protein sequence ID" value="KAK9698179.1"/>
    <property type="molecule type" value="Genomic_DNA"/>
</dbReference>
<keyword evidence="2" id="KW-1185">Reference proteome</keyword>
<reference evidence="1" key="1">
    <citation type="submission" date="2024-03" db="EMBL/GenBank/DDBJ databases">
        <title>WGS assembly of Saponaria officinalis var. Norfolk2.</title>
        <authorList>
            <person name="Jenkins J."/>
            <person name="Shu S."/>
            <person name="Grimwood J."/>
            <person name="Barry K."/>
            <person name="Goodstein D."/>
            <person name="Schmutz J."/>
            <person name="Leebens-Mack J."/>
            <person name="Osbourn A."/>
        </authorList>
    </citation>
    <scope>NUCLEOTIDE SEQUENCE [LARGE SCALE GENOMIC DNA]</scope>
    <source>
        <strain evidence="1">JIC</strain>
    </source>
</reference>
<proteinExistence type="predicted"/>
<comment type="caution">
    <text evidence="1">The sequence shown here is derived from an EMBL/GenBank/DDBJ whole genome shotgun (WGS) entry which is preliminary data.</text>
</comment>
<dbReference type="Proteomes" id="UP001443914">
    <property type="component" value="Unassembled WGS sequence"/>
</dbReference>
<name>A0AAW1J6F2_SAPOF</name>
<organism evidence="1 2">
    <name type="scientific">Saponaria officinalis</name>
    <name type="common">Common soapwort</name>
    <name type="synonym">Lychnis saponaria</name>
    <dbReference type="NCBI Taxonomy" id="3572"/>
    <lineage>
        <taxon>Eukaryota</taxon>
        <taxon>Viridiplantae</taxon>
        <taxon>Streptophyta</taxon>
        <taxon>Embryophyta</taxon>
        <taxon>Tracheophyta</taxon>
        <taxon>Spermatophyta</taxon>
        <taxon>Magnoliopsida</taxon>
        <taxon>eudicotyledons</taxon>
        <taxon>Gunneridae</taxon>
        <taxon>Pentapetalae</taxon>
        <taxon>Caryophyllales</taxon>
        <taxon>Caryophyllaceae</taxon>
        <taxon>Caryophylleae</taxon>
        <taxon>Saponaria</taxon>
    </lineage>
</organism>
<protein>
    <submittedName>
        <fullName evidence="1">Uncharacterized protein</fullName>
    </submittedName>
</protein>
<gene>
    <name evidence="1" type="ORF">RND81_08G087100</name>
</gene>
<evidence type="ECO:0000313" key="1">
    <source>
        <dbReference type="EMBL" id="KAK9698179.1"/>
    </source>
</evidence>
<sequence length="145" mass="16680">MEFKKTYAELNMLLPFSSDVKIKQRQREKMAVMSFLIGLSSDFDLAKAQILSGTDVPSLQDVFSRIRRTKSPTASTTPLTNSALINRNTNYTTTRYTARNDHKGGASQKFETPTTKSVVECNYYHKPSHMKFECRKLKFRNQQEN</sequence>
<evidence type="ECO:0000313" key="2">
    <source>
        <dbReference type="Proteomes" id="UP001443914"/>
    </source>
</evidence>
<dbReference type="PANTHER" id="PTHR34222:SF95">
    <property type="entry name" value="RRNA 2'-O-METHYLTRANSFERASE FIBRILLARIN-LIKE ISOFORM X1"/>
    <property type="match status" value="1"/>
</dbReference>
<accession>A0AAW1J6F2</accession>
<dbReference type="PANTHER" id="PTHR34222">
    <property type="entry name" value="GAG_PRE-INTEGRS DOMAIN-CONTAINING PROTEIN"/>
    <property type="match status" value="1"/>
</dbReference>